<dbReference type="Ensembl" id="ENSMMDT00005000465.1">
    <property type="protein sequence ID" value="ENSMMDP00005000454.1"/>
    <property type="gene ID" value="ENSMMDG00005000290.1"/>
</dbReference>
<evidence type="ECO:0000259" key="1">
    <source>
        <dbReference type="PROSITE" id="PS50011"/>
    </source>
</evidence>
<dbReference type="GO" id="GO:0005524">
    <property type="term" value="F:ATP binding"/>
    <property type="evidence" value="ECO:0007669"/>
    <property type="project" value="InterPro"/>
</dbReference>
<dbReference type="Proteomes" id="UP000472263">
    <property type="component" value="Chromosome 3"/>
</dbReference>
<dbReference type="GO" id="GO:0004672">
    <property type="term" value="F:protein kinase activity"/>
    <property type="evidence" value="ECO:0007669"/>
    <property type="project" value="InterPro"/>
</dbReference>
<dbReference type="InterPro" id="IPR000719">
    <property type="entry name" value="Prot_kinase_dom"/>
</dbReference>
<protein>
    <submittedName>
        <fullName evidence="2">VRK serine/threonine kinase 3</fullName>
    </submittedName>
</protein>
<dbReference type="AlphaFoldDB" id="A0A667WJ42"/>
<evidence type="ECO:0000313" key="2">
    <source>
        <dbReference type="Ensembl" id="ENSMMDP00005000454.1"/>
    </source>
</evidence>
<dbReference type="PANTHER" id="PTHR11909">
    <property type="entry name" value="CASEIN KINASE-RELATED"/>
    <property type="match status" value="1"/>
</dbReference>
<reference evidence="2" key="2">
    <citation type="submission" date="2025-08" db="UniProtKB">
        <authorList>
            <consortium name="Ensembl"/>
        </authorList>
    </citation>
    <scope>IDENTIFICATION</scope>
</reference>
<reference evidence="2" key="1">
    <citation type="submission" date="2019-06" db="EMBL/GenBank/DDBJ databases">
        <authorList>
            <consortium name="Wellcome Sanger Institute Data Sharing"/>
        </authorList>
    </citation>
    <scope>NUCLEOTIDE SEQUENCE [LARGE SCALE GENOMIC DNA]</scope>
</reference>
<name>A0A667WJ42_9TELE</name>
<dbReference type="SUPFAM" id="SSF56112">
    <property type="entry name" value="Protein kinase-like (PK-like)"/>
    <property type="match status" value="1"/>
</dbReference>
<reference evidence="2" key="3">
    <citation type="submission" date="2025-09" db="UniProtKB">
        <authorList>
            <consortium name="Ensembl"/>
        </authorList>
    </citation>
    <scope>IDENTIFICATION</scope>
</reference>
<accession>A0A667WJ42</accession>
<dbReference type="SMART" id="SM00220">
    <property type="entry name" value="S_TKc"/>
    <property type="match status" value="1"/>
</dbReference>
<proteinExistence type="predicted"/>
<dbReference type="Pfam" id="PF00069">
    <property type="entry name" value="Pkinase"/>
    <property type="match status" value="1"/>
</dbReference>
<dbReference type="GeneTree" id="ENSGT00940000158111"/>
<dbReference type="Gene3D" id="1.10.510.10">
    <property type="entry name" value="Transferase(Phosphotransferase) domain 1"/>
    <property type="match status" value="1"/>
</dbReference>
<gene>
    <name evidence="2" type="primary">vrk3</name>
</gene>
<dbReference type="InterPro" id="IPR011009">
    <property type="entry name" value="Kinase-like_dom_sf"/>
</dbReference>
<evidence type="ECO:0000313" key="3">
    <source>
        <dbReference type="Proteomes" id="UP000472263"/>
    </source>
</evidence>
<organism evidence="2 3">
    <name type="scientific">Myripristis murdjan</name>
    <name type="common">pinecone soldierfish</name>
    <dbReference type="NCBI Taxonomy" id="586833"/>
    <lineage>
        <taxon>Eukaryota</taxon>
        <taxon>Metazoa</taxon>
        <taxon>Chordata</taxon>
        <taxon>Craniata</taxon>
        <taxon>Vertebrata</taxon>
        <taxon>Euteleostomi</taxon>
        <taxon>Actinopterygii</taxon>
        <taxon>Neopterygii</taxon>
        <taxon>Teleostei</taxon>
        <taxon>Neoteleostei</taxon>
        <taxon>Acanthomorphata</taxon>
        <taxon>Holocentriformes</taxon>
        <taxon>Holocentridae</taxon>
        <taxon>Myripristis</taxon>
    </lineage>
</organism>
<dbReference type="InterPro" id="IPR050235">
    <property type="entry name" value="CK1_Ser-Thr_kinase"/>
</dbReference>
<feature type="domain" description="Protein kinase" evidence="1">
    <location>
        <begin position="1"/>
        <end position="242"/>
    </location>
</feature>
<dbReference type="PROSITE" id="PS50011">
    <property type="entry name" value="PROTEIN_KINASE_DOM"/>
    <property type="match status" value="1"/>
</dbReference>
<keyword evidence="3" id="KW-1185">Reference proteome</keyword>
<sequence>AQNFLQRAAKHSSVEKWMKHNKMDFLGIPSCVAFGSHTDSYRFLIFPAMGQSLQSIMEDGDELLPEKAILQIGCRLLDALEYIHSNEYVHADVQAENIYIMPGEKSQVYLAGYCYAFRYCPSGVHVEYREASRSQHEGAIQFISLDAHKGAAPSRRSDLQSLGYCMLCWHTGALPWNALTNPDQVADMKNRYMDDVPALLSHCFGKKRVSRALQAYLGEVMALQYSEQPDYAALKAGLCAALQQLGGALEQPLSL</sequence>